<dbReference type="Proteomes" id="UP000070700">
    <property type="component" value="Unassembled WGS sequence"/>
</dbReference>
<organism evidence="4 5">
    <name type="scientific">Mollisia scopiformis</name>
    <name type="common">Conifer needle endophyte fungus</name>
    <name type="synonym">Phialocephala scopiformis</name>
    <dbReference type="NCBI Taxonomy" id="149040"/>
    <lineage>
        <taxon>Eukaryota</taxon>
        <taxon>Fungi</taxon>
        <taxon>Dikarya</taxon>
        <taxon>Ascomycota</taxon>
        <taxon>Pezizomycotina</taxon>
        <taxon>Leotiomycetes</taxon>
        <taxon>Helotiales</taxon>
        <taxon>Mollisiaceae</taxon>
        <taxon>Mollisia</taxon>
    </lineage>
</organism>
<evidence type="ECO:0000259" key="3">
    <source>
        <dbReference type="Pfam" id="PF00561"/>
    </source>
</evidence>
<dbReference type="InterPro" id="IPR000073">
    <property type="entry name" value="AB_hydrolase_1"/>
</dbReference>
<dbReference type="PANTHER" id="PTHR43329">
    <property type="entry name" value="EPOXIDE HYDROLASE"/>
    <property type="match status" value="1"/>
</dbReference>
<dbReference type="Pfam" id="PF00561">
    <property type="entry name" value="Abhydrolase_1"/>
    <property type="match status" value="1"/>
</dbReference>
<dbReference type="InterPro" id="IPR029058">
    <property type="entry name" value="AB_hydrolase_fold"/>
</dbReference>
<feature type="non-terminal residue" evidence="4">
    <location>
        <position position="296"/>
    </location>
</feature>
<dbReference type="PRINTS" id="PR00412">
    <property type="entry name" value="EPOXHYDRLASE"/>
</dbReference>
<dbReference type="KEGG" id="psco:LY89DRAFT_623209"/>
<comment type="similarity">
    <text evidence="2">Belongs to the AB hydrolase superfamily. Epoxide hydrolase family.</text>
</comment>
<dbReference type="GeneID" id="28820732"/>
<reference evidence="4 5" key="1">
    <citation type="submission" date="2015-10" db="EMBL/GenBank/DDBJ databases">
        <title>Full genome of DAOMC 229536 Phialocephala scopiformis, a fungal endophyte of spruce producing the potent anti-insectan compound rugulosin.</title>
        <authorList>
            <consortium name="DOE Joint Genome Institute"/>
            <person name="Walker A.K."/>
            <person name="Frasz S.L."/>
            <person name="Seifert K.A."/>
            <person name="Miller J.D."/>
            <person name="Mondo S.J."/>
            <person name="Labutti K."/>
            <person name="Lipzen A."/>
            <person name="Dockter R."/>
            <person name="Kennedy M."/>
            <person name="Grigoriev I.V."/>
            <person name="Spatafora J.W."/>
        </authorList>
    </citation>
    <scope>NUCLEOTIDE SEQUENCE [LARGE SCALE GENOMIC DNA]</scope>
    <source>
        <strain evidence="4 5">CBS 120377</strain>
    </source>
</reference>
<gene>
    <name evidence="4" type="ORF">LY89DRAFT_623209</name>
</gene>
<feature type="domain" description="AB hydrolase-1" evidence="3">
    <location>
        <begin position="43"/>
        <end position="288"/>
    </location>
</feature>
<name>A0A194WYP2_MOLSC</name>
<dbReference type="EMBL" id="KQ947423">
    <property type="protein sequence ID" value="KUJ13081.1"/>
    <property type="molecule type" value="Genomic_DNA"/>
</dbReference>
<evidence type="ECO:0000313" key="4">
    <source>
        <dbReference type="EMBL" id="KUJ13081.1"/>
    </source>
</evidence>
<keyword evidence="5" id="KW-1185">Reference proteome</keyword>
<dbReference type="RefSeq" id="XP_018067436.1">
    <property type="nucleotide sequence ID" value="XM_018211006.1"/>
</dbReference>
<dbReference type="InParanoid" id="A0A194WYP2"/>
<evidence type="ECO:0000256" key="2">
    <source>
        <dbReference type="ARBA" id="ARBA00038334"/>
    </source>
</evidence>
<dbReference type="SUPFAM" id="SSF53474">
    <property type="entry name" value="alpha/beta-Hydrolases"/>
    <property type="match status" value="1"/>
</dbReference>
<accession>A0A194WYP2</accession>
<evidence type="ECO:0000256" key="1">
    <source>
        <dbReference type="ARBA" id="ARBA00022801"/>
    </source>
</evidence>
<evidence type="ECO:0000313" key="5">
    <source>
        <dbReference type="Proteomes" id="UP000070700"/>
    </source>
</evidence>
<proteinExistence type="inferred from homology"/>
<dbReference type="OrthoDB" id="284184at2759"/>
<dbReference type="NCBIfam" id="NF002938">
    <property type="entry name" value="PRK03592.1"/>
    <property type="match status" value="1"/>
</dbReference>
<keyword evidence="1 4" id="KW-0378">Hydrolase</keyword>
<dbReference type="Gene3D" id="3.40.50.1820">
    <property type="entry name" value="alpha/beta hydrolase"/>
    <property type="match status" value="1"/>
</dbReference>
<protein>
    <submittedName>
        <fullName evidence="4">Alpha/beta-hydrolase</fullName>
    </submittedName>
</protein>
<dbReference type="GO" id="GO:0016787">
    <property type="term" value="F:hydrolase activity"/>
    <property type="evidence" value="ECO:0007669"/>
    <property type="project" value="UniProtKB-KW"/>
</dbReference>
<dbReference type="AlphaFoldDB" id="A0A194WYP2"/>
<dbReference type="InterPro" id="IPR000639">
    <property type="entry name" value="Epox_hydrolase-like"/>
</dbReference>
<sequence>MAQPPESDISSDFPFILRHTAVLDSEMAYIDTGSTKSSATTAILLHGNPTSSYIWRNIIPHVSPKLRCVAPDLIGMGKSGKPDISYRFVDHVRYLDAFLDAITPTGKVVFVIQDWGSALGFHWASHHQDRVAGLAFMEFIRPFPAWDDAGKSQAVETFKAFRTPVVGRKLLIEDNLFVKAILPKGVVRELTEAEKTYYESPFLDEKSREPVYRWPNEIPIEGSPADVYDIAEKYHSWLLDSEVPKLMFWATPGTFVREEQAQWYMENLKNVRGVFLGKGTHYLQEDHPHRIGQEVA</sequence>